<name>E6LN43_9FIRM</name>
<dbReference type="Proteomes" id="UP000003434">
    <property type="component" value="Unassembled WGS sequence"/>
</dbReference>
<sequence>MKFYRENGEYIHYEILGSGFPVVFLHGNNLESGYFKRQRILSKYCKLIFVDSLGHGKSGNLLTMVSFSYLADSLEELLSYLNIEKCLLVGHSDGANLAIEYAKLHGKRVAGIIANSGNISFNGLKFLPRYACFFEEYLYKALGIFFPVFKRKSMVSPLLHESLDISADTFANTDYPVIVMVGEYDMIKRSHSIFVSKLFPKGKFIERKNQGHNIPKNDSRYFNKTVYRLVKYISRRQDA</sequence>
<proteinExistence type="predicted"/>
<feature type="domain" description="AB hydrolase-1" evidence="1">
    <location>
        <begin position="21"/>
        <end position="120"/>
    </location>
</feature>
<dbReference type="PANTHER" id="PTHR43798">
    <property type="entry name" value="MONOACYLGLYCEROL LIPASE"/>
    <property type="match status" value="1"/>
</dbReference>
<dbReference type="eggNOG" id="COG0596">
    <property type="taxonomic scope" value="Bacteria"/>
</dbReference>
<evidence type="ECO:0000259" key="1">
    <source>
        <dbReference type="Pfam" id="PF00561"/>
    </source>
</evidence>
<accession>E6LN43</accession>
<reference evidence="2 3" key="1">
    <citation type="submission" date="2010-12" db="EMBL/GenBank/DDBJ databases">
        <authorList>
            <person name="Muzny D."/>
            <person name="Qin X."/>
            <person name="Deng J."/>
            <person name="Jiang H."/>
            <person name="Liu Y."/>
            <person name="Qu J."/>
            <person name="Song X.-Z."/>
            <person name="Zhang L."/>
            <person name="Thornton R."/>
            <person name="Coyle M."/>
            <person name="Francisco L."/>
            <person name="Jackson L."/>
            <person name="Javaid M."/>
            <person name="Korchina V."/>
            <person name="Kovar C."/>
            <person name="Mata R."/>
            <person name="Mathew T."/>
            <person name="Ngo R."/>
            <person name="Nguyen L."/>
            <person name="Nguyen N."/>
            <person name="Okwuonu G."/>
            <person name="Ongeri F."/>
            <person name="Pham C."/>
            <person name="Simmons D."/>
            <person name="Wilczek-Boney K."/>
            <person name="Hale W."/>
            <person name="Jakkamsetti A."/>
            <person name="Pham P."/>
            <person name="Ruth R."/>
            <person name="San Lucas F."/>
            <person name="Warren J."/>
            <person name="Zhang J."/>
            <person name="Zhao Z."/>
            <person name="Zhou C."/>
            <person name="Zhu D."/>
            <person name="Lee S."/>
            <person name="Bess C."/>
            <person name="Blankenburg K."/>
            <person name="Forbes L."/>
            <person name="Fu Q."/>
            <person name="Gubbala S."/>
            <person name="Hirani K."/>
            <person name="Jayaseelan J.C."/>
            <person name="Lara F."/>
            <person name="Munidasa M."/>
            <person name="Palculict T."/>
            <person name="Patil S."/>
            <person name="Pu L.-L."/>
            <person name="Saada N."/>
            <person name="Tang L."/>
            <person name="Weissenberger G."/>
            <person name="Zhu Y."/>
            <person name="Hemphill L."/>
            <person name="Shang Y."/>
            <person name="Youmans B."/>
            <person name="Ayvaz T."/>
            <person name="Ross M."/>
            <person name="Santibanez J."/>
            <person name="Aqrawi P."/>
            <person name="Gross S."/>
            <person name="Joshi V."/>
            <person name="Fowler G."/>
            <person name="Nazareth L."/>
            <person name="Reid J."/>
            <person name="Worley K."/>
            <person name="Petrosino J."/>
            <person name="Highlander S."/>
            <person name="Gibbs R."/>
        </authorList>
    </citation>
    <scope>NUCLEOTIDE SEQUENCE [LARGE SCALE GENOMIC DNA]</scope>
    <source>
        <strain evidence="2 3">DSM 3986</strain>
    </source>
</reference>
<dbReference type="SUPFAM" id="SSF53474">
    <property type="entry name" value="alpha/beta-Hydrolases"/>
    <property type="match status" value="1"/>
</dbReference>
<dbReference type="HOGENOM" id="CLU_020336_50_5_9"/>
<dbReference type="EMBL" id="AEPW01000055">
    <property type="protein sequence ID" value="EFU76675.1"/>
    <property type="molecule type" value="Genomic_DNA"/>
</dbReference>
<comment type="caution">
    <text evidence="2">The sequence shown here is derived from an EMBL/GenBank/DDBJ whole genome shotgun (WGS) entry which is preliminary data.</text>
</comment>
<dbReference type="AlphaFoldDB" id="E6LN43"/>
<protein>
    <recommendedName>
        <fullName evidence="1">AB hydrolase-1 domain-containing protein</fullName>
    </recommendedName>
</protein>
<gene>
    <name evidence="2" type="ORF">HMPREF0381_1378</name>
</gene>
<dbReference type="RefSeq" id="WP_008751145.1">
    <property type="nucleotide sequence ID" value="NZ_GL622296.1"/>
</dbReference>
<dbReference type="InterPro" id="IPR000073">
    <property type="entry name" value="AB_hydrolase_1"/>
</dbReference>
<dbReference type="InterPro" id="IPR029058">
    <property type="entry name" value="AB_hydrolase_fold"/>
</dbReference>
<dbReference type="InterPro" id="IPR050266">
    <property type="entry name" value="AB_hydrolase_sf"/>
</dbReference>
<evidence type="ECO:0000313" key="3">
    <source>
        <dbReference type="Proteomes" id="UP000003434"/>
    </source>
</evidence>
<evidence type="ECO:0000313" key="2">
    <source>
        <dbReference type="EMBL" id="EFU76675.1"/>
    </source>
</evidence>
<dbReference type="Pfam" id="PF00561">
    <property type="entry name" value="Abhydrolase_1"/>
    <property type="match status" value="1"/>
</dbReference>
<dbReference type="Gene3D" id="3.40.50.1820">
    <property type="entry name" value="alpha/beta hydrolase"/>
    <property type="match status" value="1"/>
</dbReference>
<organism evidence="2 3">
    <name type="scientific">Lachnoanaerobaculum saburreum DSM 3986</name>
    <dbReference type="NCBI Taxonomy" id="887325"/>
    <lineage>
        <taxon>Bacteria</taxon>
        <taxon>Bacillati</taxon>
        <taxon>Bacillota</taxon>
        <taxon>Clostridia</taxon>
        <taxon>Lachnospirales</taxon>
        <taxon>Lachnospiraceae</taxon>
        <taxon>Lachnoanaerobaculum</taxon>
    </lineage>
</organism>